<evidence type="ECO:0000256" key="1">
    <source>
        <dbReference type="ARBA" id="ARBA00005439"/>
    </source>
</evidence>
<protein>
    <recommendedName>
        <fullName evidence="4 5">Translation initiation factor IF-3</fullName>
    </recommendedName>
</protein>
<comment type="function">
    <text evidence="5">IF-3 binds to the 30S ribosomal subunit and shifts the equilibrium between 70S ribosomes and their 50S and 30S subunits in favor of the free subunits, thus enhancing the availability of 30S subunits on which protein synthesis initiation begins.</text>
</comment>
<feature type="domain" description="Translation initiation factor 3 N-terminal" evidence="8">
    <location>
        <begin position="13"/>
        <end position="81"/>
    </location>
</feature>
<feature type="region of interest" description="Disordered" evidence="6">
    <location>
        <begin position="168"/>
        <end position="191"/>
    </location>
</feature>
<dbReference type="GO" id="GO:0005829">
    <property type="term" value="C:cytosol"/>
    <property type="evidence" value="ECO:0007669"/>
    <property type="project" value="TreeGrafter"/>
</dbReference>
<evidence type="ECO:0000313" key="9">
    <source>
        <dbReference type="EMBL" id="PIR84598.1"/>
    </source>
</evidence>
<feature type="compositionally biased region" description="Polar residues" evidence="6">
    <location>
        <begin position="181"/>
        <end position="191"/>
    </location>
</feature>
<gene>
    <name evidence="9" type="ORF">COU16_03425</name>
</gene>
<sequence>MRLFILKDTRIRINKAIRASELRVIGAAGENVGVISTSDALAMAEEANLDLIEISPNAKPPVAKIMDYGKYQYEQKKRAKEVKAKSHVTETKGIQVKIGTGDHDLTLKAKRVAAWLEEGHRVKIDLFLWGRYKYMEEGFLKERLERFLKLVPAEYKIADEIKRSPKGFTTTLERVGKQKAEPTQPTENSKE</sequence>
<comment type="caution">
    <text evidence="9">The sequence shown here is derived from an EMBL/GenBank/DDBJ whole genome shotgun (WGS) entry which is preliminary data.</text>
</comment>
<dbReference type="GO" id="GO:0032790">
    <property type="term" value="P:ribosome disassembly"/>
    <property type="evidence" value="ECO:0007669"/>
    <property type="project" value="TreeGrafter"/>
</dbReference>
<dbReference type="Gene3D" id="3.10.20.80">
    <property type="entry name" value="Translation initiation factor 3 (IF-3), N-terminal domain"/>
    <property type="match status" value="1"/>
</dbReference>
<dbReference type="InterPro" id="IPR036787">
    <property type="entry name" value="T_IF-3_N_sf"/>
</dbReference>
<dbReference type="FunFam" id="3.10.20.80:FF:000001">
    <property type="entry name" value="Translation initiation factor IF-3"/>
    <property type="match status" value="1"/>
</dbReference>
<comment type="similarity">
    <text evidence="1 5">Belongs to the IF-3 family.</text>
</comment>
<dbReference type="InterPro" id="IPR001288">
    <property type="entry name" value="Translation_initiation_fac_3"/>
</dbReference>
<feature type="domain" description="Translation initiation factor 3 C-terminal" evidence="7">
    <location>
        <begin position="90"/>
        <end position="166"/>
    </location>
</feature>
<dbReference type="GO" id="GO:0016020">
    <property type="term" value="C:membrane"/>
    <property type="evidence" value="ECO:0007669"/>
    <property type="project" value="TreeGrafter"/>
</dbReference>
<name>A0A2H0UDU2_9BACT</name>
<dbReference type="SUPFAM" id="SSF54364">
    <property type="entry name" value="Translation initiation factor IF3, N-terminal domain"/>
    <property type="match status" value="1"/>
</dbReference>
<evidence type="ECO:0000256" key="5">
    <source>
        <dbReference type="RuleBase" id="RU000646"/>
    </source>
</evidence>
<dbReference type="InterPro" id="IPR019813">
    <property type="entry name" value="Translation_initiation_fac3_CS"/>
</dbReference>
<dbReference type="Pfam" id="PF00707">
    <property type="entry name" value="IF3_C"/>
    <property type="match status" value="1"/>
</dbReference>
<evidence type="ECO:0000256" key="6">
    <source>
        <dbReference type="SAM" id="MobiDB-lite"/>
    </source>
</evidence>
<dbReference type="InterPro" id="IPR019815">
    <property type="entry name" value="Translation_initiation_fac_3_C"/>
</dbReference>
<dbReference type="PANTHER" id="PTHR10938">
    <property type="entry name" value="TRANSLATION INITIATION FACTOR IF-3"/>
    <property type="match status" value="1"/>
</dbReference>
<accession>A0A2H0UDU2</accession>
<dbReference type="NCBIfam" id="TIGR00168">
    <property type="entry name" value="infC"/>
    <property type="match status" value="1"/>
</dbReference>
<dbReference type="PROSITE" id="PS00938">
    <property type="entry name" value="IF3"/>
    <property type="match status" value="1"/>
</dbReference>
<dbReference type="GO" id="GO:0043022">
    <property type="term" value="F:ribosome binding"/>
    <property type="evidence" value="ECO:0007669"/>
    <property type="project" value="TreeGrafter"/>
</dbReference>
<comment type="subunit">
    <text evidence="5">Monomer.</text>
</comment>
<comment type="subcellular location">
    <subcellularLocation>
        <location evidence="5">Cytoplasm</location>
    </subcellularLocation>
</comment>
<dbReference type="Pfam" id="PF05198">
    <property type="entry name" value="IF3_N"/>
    <property type="match status" value="1"/>
</dbReference>
<dbReference type="SUPFAM" id="SSF55200">
    <property type="entry name" value="Translation initiation factor IF3, C-terminal domain"/>
    <property type="match status" value="1"/>
</dbReference>
<evidence type="ECO:0000259" key="7">
    <source>
        <dbReference type="Pfam" id="PF00707"/>
    </source>
</evidence>
<keyword evidence="2 5" id="KW-0396">Initiation factor</keyword>
<evidence type="ECO:0000256" key="4">
    <source>
        <dbReference type="NCBIfam" id="TIGR00168"/>
    </source>
</evidence>
<dbReference type="Gene3D" id="3.30.110.10">
    <property type="entry name" value="Translation initiation factor 3 (IF-3), C-terminal domain"/>
    <property type="match status" value="1"/>
</dbReference>
<evidence type="ECO:0000259" key="8">
    <source>
        <dbReference type="Pfam" id="PF05198"/>
    </source>
</evidence>
<evidence type="ECO:0000256" key="3">
    <source>
        <dbReference type="ARBA" id="ARBA00022917"/>
    </source>
</evidence>
<reference evidence="10" key="1">
    <citation type="submission" date="2017-09" db="EMBL/GenBank/DDBJ databases">
        <title>Depth-based differentiation of microbial function through sediment-hosted aquifers and enrichment of novel symbionts in the deep terrestrial subsurface.</title>
        <authorList>
            <person name="Probst A.J."/>
            <person name="Ladd B."/>
            <person name="Jarett J.K."/>
            <person name="Geller-Mcgrath D.E."/>
            <person name="Sieber C.M.K."/>
            <person name="Emerson J.B."/>
            <person name="Anantharaman K."/>
            <person name="Thomas B.C."/>
            <person name="Malmstrom R."/>
            <person name="Stieglmeier M."/>
            <person name="Klingl A."/>
            <person name="Woyke T."/>
            <person name="Ryan C.M."/>
            <person name="Banfield J.F."/>
        </authorList>
    </citation>
    <scope>NUCLEOTIDE SEQUENCE [LARGE SCALE GENOMIC DNA]</scope>
</reference>
<proteinExistence type="inferred from homology"/>
<dbReference type="AlphaFoldDB" id="A0A2H0UDU2"/>
<dbReference type="InterPro" id="IPR019814">
    <property type="entry name" value="Translation_initiation_fac_3_N"/>
</dbReference>
<dbReference type="EMBL" id="PFBI01000006">
    <property type="protein sequence ID" value="PIR84598.1"/>
    <property type="molecule type" value="Genomic_DNA"/>
</dbReference>
<dbReference type="Proteomes" id="UP000229344">
    <property type="component" value="Unassembled WGS sequence"/>
</dbReference>
<dbReference type="GO" id="GO:0003743">
    <property type="term" value="F:translation initiation factor activity"/>
    <property type="evidence" value="ECO:0007669"/>
    <property type="project" value="UniProtKB-UniRule"/>
</dbReference>
<evidence type="ECO:0000313" key="10">
    <source>
        <dbReference type="Proteomes" id="UP000229344"/>
    </source>
</evidence>
<organism evidence="9 10">
    <name type="scientific">Candidatus Kaiserbacteria bacterium CG10_big_fil_rev_8_21_14_0_10_47_16</name>
    <dbReference type="NCBI Taxonomy" id="1974608"/>
    <lineage>
        <taxon>Bacteria</taxon>
        <taxon>Candidatus Kaiseribacteriota</taxon>
    </lineage>
</organism>
<dbReference type="InterPro" id="IPR036788">
    <property type="entry name" value="T_IF-3_C_sf"/>
</dbReference>
<evidence type="ECO:0000256" key="2">
    <source>
        <dbReference type="ARBA" id="ARBA00022540"/>
    </source>
</evidence>
<dbReference type="PANTHER" id="PTHR10938:SF0">
    <property type="entry name" value="TRANSLATION INITIATION FACTOR IF-3, MITOCHONDRIAL"/>
    <property type="match status" value="1"/>
</dbReference>
<keyword evidence="3 5" id="KW-0648">Protein biosynthesis</keyword>